<keyword evidence="3" id="KW-0472">Membrane</keyword>
<dbReference type="InterPro" id="IPR009091">
    <property type="entry name" value="RCC1/BLIP-II"/>
</dbReference>
<gene>
    <name evidence="5" type="ORF">ACJDT4_13025</name>
</gene>
<dbReference type="InterPro" id="IPR036116">
    <property type="entry name" value="FN3_sf"/>
</dbReference>
<dbReference type="PANTHER" id="PTHR22870:SF408">
    <property type="entry name" value="OS09G0560450 PROTEIN"/>
    <property type="match status" value="1"/>
</dbReference>
<dbReference type="SUPFAM" id="SSF49313">
    <property type="entry name" value="Cadherin-like"/>
    <property type="match status" value="2"/>
</dbReference>
<protein>
    <submittedName>
        <fullName evidence="5">Immunoglobulin-like domain-containing protein</fullName>
    </submittedName>
</protein>
<keyword evidence="3" id="KW-1133">Transmembrane helix</keyword>
<dbReference type="SUPFAM" id="SSF49265">
    <property type="entry name" value="Fibronectin type III"/>
    <property type="match status" value="1"/>
</dbReference>
<feature type="domain" description="Fibronectin type-III" evidence="4">
    <location>
        <begin position="887"/>
        <end position="976"/>
    </location>
</feature>
<dbReference type="InterPro" id="IPR000408">
    <property type="entry name" value="Reg_chr_condens"/>
</dbReference>
<comment type="caution">
    <text evidence="5">The sequence shown here is derived from an EMBL/GenBank/DDBJ whole genome shotgun (WGS) entry which is preliminary data.</text>
</comment>
<dbReference type="CDD" id="cd00063">
    <property type="entry name" value="FN3"/>
    <property type="match status" value="2"/>
</dbReference>
<keyword evidence="6" id="KW-1185">Reference proteome</keyword>
<evidence type="ECO:0000259" key="4">
    <source>
        <dbReference type="PROSITE" id="PS50853"/>
    </source>
</evidence>
<keyword evidence="2" id="KW-0677">Repeat</keyword>
<dbReference type="PROSITE" id="PS00626">
    <property type="entry name" value="RCC1_2"/>
    <property type="match status" value="1"/>
</dbReference>
<sequence length="1495" mass="156967">MSKKLKQVLSWAISFFMIFFLVFNGWPKNVKADANSKYIAIAAGYYHMVALDSDGHVWSWGDNSCGELGTGDTKDRNVPTQISTLDNIVEVSGGGYDTEAIDKNGHVWSWGQNDCGQLGTGDNIGRNIPTEISISTNIVSISAGSEHTEAIDENGNVWSWGQNFYSQLGTGDNADRNTPTEILIQANIVSISARIWDTEALDSNGHVWSWGMNQYGQLGTGDNTDRNKPTEISIPAQISSITTGDLHSLALDTSGGIWSFGDNSSGQLGTGDNMVRNKPTQILIPGLNSSKIKAISTGSDFTAVLDDEGNIWSFGNNSDGQLGTGDNANSSIPVNVNDSDNGSLDKASLEIGYASGDNSSNVTQNITLPAKGANGTNISWASSNEAVISNTGVVTRPPIGSINETVSLIATITKGSYASTKDFTVTVLEKPISITSVSFPQDGTYKSGDNLDFVVNFNGNVKVNSSSGTPYLPINISNKPVEAHYISGSGISSLIFRYTIVKGDDSSGISVGSSLNLNGGNINSADSAGVPCDITFSGRALPNIIIDTTPPTFDSSNGAALDSDSKKLTLAFSENIANACANLNTLRGNITFSSDGINFNALSPSDTVAIENGKLIIIFDKPLIGQNNEVKIAANSIKDAEGNIKTDETDINSIQGIPRLIIDIANPTAGTVNSPYNFNFLSLGGSGSKAYSLETGSLPSGLKLAEDGTLSGTPTSSGTFNFKVKVTDASGQSIDYEYAMLVNNSTPPIPPTQTGVTLNLKFTGQNSQSSTVNVPNFNFTSSIASNGLKQYEFDLPENKVMEIEGAGLQTNSSSVQIMDGNNNSIGEVQFPSSVILQISILNNGNTMFPVTISGNNNFPTKTYMANLNITTLGSNKHFNVSFTEVSAPSVPTNVKAVAGNGCATVSFAPSASNGGCVAVNYVVTSNPGGITGTSTGDPVTITGLTNGTQYTFTVKAVNMIGESAESLPSNSVTPSEGLVISNINPSNGTVATSYSFNFSSSGGFDPKVYSLESGNLPNGLTLGPNGTLSGTPTSAGTFNFKVKVTDNLGQTSDSSFVMVVKASVPSAPTNVTASAGDGCALVSFALPRNNGGSPITSYKIISNTGMVVGTGTGSPITVTGLTNGVTYNFKVVATNAQGDSVPSAASNNVTPSAPYTPPYIPPVPQPVTETRTVPVTAKVGNNEFTLGNVTVVRTINTNGTIKDEVMLDESSVSQIIANALKNNAASVDIILNDSVSITADSIEFQADGNCTKLLQENKLSLNVEAARGSISLPYATLMQLTGTIIQGTFSEISDSRTPTIISEYAAGAKQIGDSLKLDTNFSGAAEVTIPITADELQKGSGDANFLSNLAAMVQHSDGENEVVTGTIVYDSNNKAVGIKLHVKKFSIFTLIELPNSTSDGNAKVIPYKVNSDKAWTVNFSNDIDKTTVNKDSVYVVDDEGNKVDIKLECIDKALIISPVENYKSGHKYHLYITDKVQSVNKKTLKEVLEYEFNVI</sequence>
<dbReference type="InterPro" id="IPR013783">
    <property type="entry name" value="Ig-like_fold"/>
</dbReference>
<dbReference type="Pfam" id="PF20578">
    <property type="entry name" value="aBig_2"/>
    <property type="match status" value="1"/>
</dbReference>
<dbReference type="InterPro" id="IPR032812">
    <property type="entry name" value="SbsA_Ig"/>
</dbReference>
<organism evidence="5 6">
    <name type="scientific">Clostridium neuense</name>
    <dbReference type="NCBI Taxonomy" id="1728934"/>
    <lineage>
        <taxon>Bacteria</taxon>
        <taxon>Bacillati</taxon>
        <taxon>Bacillota</taxon>
        <taxon>Clostridia</taxon>
        <taxon>Eubacteriales</taxon>
        <taxon>Clostridiaceae</taxon>
        <taxon>Clostridium</taxon>
    </lineage>
</organism>
<evidence type="ECO:0000256" key="3">
    <source>
        <dbReference type="SAM" id="Phobius"/>
    </source>
</evidence>
<dbReference type="Gene3D" id="2.60.40.10">
    <property type="entry name" value="Immunoglobulins"/>
    <property type="match status" value="4"/>
</dbReference>
<feature type="transmembrane region" description="Helical" evidence="3">
    <location>
        <begin position="7"/>
        <end position="26"/>
    </location>
</feature>
<dbReference type="InterPro" id="IPR046780">
    <property type="entry name" value="aBig_2"/>
</dbReference>
<dbReference type="InterPro" id="IPR015919">
    <property type="entry name" value="Cadherin-like_sf"/>
</dbReference>
<dbReference type="Pfam" id="PF13205">
    <property type="entry name" value="Big_5"/>
    <property type="match status" value="1"/>
</dbReference>
<dbReference type="InterPro" id="IPR051210">
    <property type="entry name" value="Ub_ligase/GEF_domain"/>
</dbReference>
<reference evidence="5 6" key="1">
    <citation type="submission" date="2024-11" db="EMBL/GenBank/DDBJ databases">
        <authorList>
            <person name="Heng Y.C."/>
            <person name="Lim A.C.H."/>
            <person name="Lee J.K.Y."/>
            <person name="Kittelmann S."/>
        </authorList>
    </citation>
    <scope>NUCLEOTIDE SEQUENCE [LARGE SCALE GENOMIC DNA]</scope>
    <source>
        <strain evidence="5 6">WILCCON 0114</strain>
    </source>
</reference>
<dbReference type="Pfam" id="PF00041">
    <property type="entry name" value="fn3"/>
    <property type="match status" value="2"/>
</dbReference>
<evidence type="ECO:0000313" key="6">
    <source>
        <dbReference type="Proteomes" id="UP001623592"/>
    </source>
</evidence>
<dbReference type="Pfam" id="PF05345">
    <property type="entry name" value="He_PIG"/>
    <property type="match status" value="2"/>
</dbReference>
<dbReference type="SUPFAM" id="SSF50985">
    <property type="entry name" value="RCC1/BLIP-II"/>
    <property type="match status" value="2"/>
</dbReference>
<dbReference type="EMBL" id="JBJIAA010000010">
    <property type="protein sequence ID" value="MFL0251341.1"/>
    <property type="molecule type" value="Genomic_DNA"/>
</dbReference>
<dbReference type="Pfam" id="PF00415">
    <property type="entry name" value="RCC1"/>
    <property type="match status" value="5"/>
</dbReference>
<proteinExistence type="predicted"/>
<dbReference type="Gene3D" id="2.60.40.1220">
    <property type="match status" value="1"/>
</dbReference>
<dbReference type="InterPro" id="IPR003961">
    <property type="entry name" value="FN3_dom"/>
</dbReference>
<dbReference type="PRINTS" id="PR00633">
    <property type="entry name" value="RCCNDNSATION"/>
</dbReference>
<dbReference type="RefSeq" id="WP_406788001.1">
    <property type="nucleotide sequence ID" value="NZ_JBJIAA010000010.1"/>
</dbReference>
<dbReference type="PROSITE" id="PS50012">
    <property type="entry name" value="RCC1_3"/>
    <property type="match status" value="6"/>
</dbReference>
<feature type="domain" description="Fibronectin type-III" evidence="4">
    <location>
        <begin position="1064"/>
        <end position="1153"/>
    </location>
</feature>
<dbReference type="InterPro" id="IPR014755">
    <property type="entry name" value="Cu-Rt/internalin_Ig-like"/>
</dbReference>
<accession>A0ABW8TGA1</accession>
<evidence type="ECO:0000313" key="5">
    <source>
        <dbReference type="EMBL" id="MFL0251341.1"/>
    </source>
</evidence>
<dbReference type="SMART" id="SM00060">
    <property type="entry name" value="FN3"/>
    <property type="match status" value="2"/>
</dbReference>
<name>A0ABW8TGA1_9CLOT</name>
<evidence type="ECO:0000256" key="2">
    <source>
        <dbReference type="ARBA" id="ARBA00022737"/>
    </source>
</evidence>
<dbReference type="PANTHER" id="PTHR22870">
    <property type="entry name" value="REGULATOR OF CHROMOSOME CONDENSATION"/>
    <property type="match status" value="1"/>
</dbReference>
<dbReference type="Gene3D" id="2.130.10.30">
    <property type="entry name" value="Regulator of chromosome condensation 1/beta-lactamase-inhibitor protein II"/>
    <property type="match status" value="2"/>
</dbReference>
<dbReference type="Pfam" id="PF13540">
    <property type="entry name" value="RCC1_2"/>
    <property type="match status" value="1"/>
</dbReference>
<dbReference type="Proteomes" id="UP001623592">
    <property type="component" value="Unassembled WGS sequence"/>
</dbReference>
<dbReference type="PROSITE" id="PS50853">
    <property type="entry name" value="FN3"/>
    <property type="match status" value="2"/>
</dbReference>
<keyword evidence="1" id="KW-0732">Signal</keyword>
<evidence type="ECO:0000256" key="1">
    <source>
        <dbReference type="ARBA" id="ARBA00022729"/>
    </source>
</evidence>
<keyword evidence="3" id="KW-0812">Transmembrane</keyword>